<dbReference type="InterPro" id="IPR027417">
    <property type="entry name" value="P-loop_NTPase"/>
</dbReference>
<organism evidence="5 6">
    <name type="scientific">Scopulibacillus darangshiensis</name>
    <dbReference type="NCBI Taxonomy" id="442528"/>
    <lineage>
        <taxon>Bacteria</taxon>
        <taxon>Bacillati</taxon>
        <taxon>Bacillota</taxon>
        <taxon>Bacilli</taxon>
        <taxon>Bacillales</taxon>
        <taxon>Sporolactobacillaceae</taxon>
        <taxon>Scopulibacillus</taxon>
    </lineage>
</organism>
<dbReference type="SUPFAM" id="SSF52540">
    <property type="entry name" value="P-loop containing nucleoside triphosphate hydrolases"/>
    <property type="match status" value="1"/>
</dbReference>
<name>A0A4V2SN00_9BACL</name>
<keyword evidence="3" id="KW-0812">Transmembrane</keyword>
<dbReference type="AlphaFoldDB" id="A0A4V2SN00"/>
<dbReference type="Pfam" id="PF13514">
    <property type="entry name" value="AAA_27"/>
    <property type="match status" value="1"/>
</dbReference>
<feature type="transmembrane region" description="Helical" evidence="3">
    <location>
        <begin position="498"/>
        <end position="516"/>
    </location>
</feature>
<feature type="coiled-coil region" evidence="1">
    <location>
        <begin position="789"/>
        <end position="816"/>
    </location>
</feature>
<dbReference type="Gene3D" id="3.40.50.300">
    <property type="entry name" value="P-loop containing nucleotide triphosphate hydrolases"/>
    <property type="match status" value="2"/>
</dbReference>
<feature type="domain" description="YhaN AAA" evidence="4">
    <location>
        <begin position="1"/>
        <end position="199"/>
    </location>
</feature>
<dbReference type="PANTHER" id="PTHR41259">
    <property type="entry name" value="DOUBLE-STRAND BREAK REPAIR RAD50 ATPASE, PUTATIVE-RELATED"/>
    <property type="match status" value="1"/>
</dbReference>
<dbReference type="EMBL" id="SLXK01000011">
    <property type="protein sequence ID" value="TCP29286.1"/>
    <property type="molecule type" value="Genomic_DNA"/>
</dbReference>
<proteinExistence type="predicted"/>
<evidence type="ECO:0000256" key="1">
    <source>
        <dbReference type="SAM" id="Coils"/>
    </source>
</evidence>
<dbReference type="RefSeq" id="WP_165886893.1">
    <property type="nucleotide sequence ID" value="NZ_SLXK01000011.1"/>
</dbReference>
<evidence type="ECO:0000256" key="3">
    <source>
        <dbReference type="SAM" id="Phobius"/>
    </source>
</evidence>
<protein>
    <submittedName>
        <fullName evidence="5">Uncharacterized protein YhaN</fullName>
    </submittedName>
</protein>
<keyword evidence="6" id="KW-1185">Reference proteome</keyword>
<reference evidence="5 6" key="1">
    <citation type="submission" date="2019-03" db="EMBL/GenBank/DDBJ databases">
        <title>Genomic Encyclopedia of Type Strains, Phase IV (KMG-IV): sequencing the most valuable type-strain genomes for metagenomic binning, comparative biology and taxonomic classification.</title>
        <authorList>
            <person name="Goeker M."/>
        </authorList>
    </citation>
    <scope>NUCLEOTIDE SEQUENCE [LARGE SCALE GENOMIC DNA]</scope>
    <source>
        <strain evidence="5 6">DSM 19377</strain>
    </source>
</reference>
<accession>A0A4V2SN00</accession>
<evidence type="ECO:0000313" key="5">
    <source>
        <dbReference type="EMBL" id="TCP29286.1"/>
    </source>
</evidence>
<evidence type="ECO:0000259" key="4">
    <source>
        <dbReference type="Pfam" id="PF13514"/>
    </source>
</evidence>
<feature type="compositionally biased region" description="Basic and acidic residues" evidence="2">
    <location>
        <begin position="384"/>
        <end position="395"/>
    </location>
</feature>
<keyword evidence="3" id="KW-0472">Membrane</keyword>
<dbReference type="InterPro" id="IPR038734">
    <property type="entry name" value="YhaN_AAA"/>
</dbReference>
<feature type="region of interest" description="Disordered" evidence="2">
    <location>
        <begin position="384"/>
        <end position="419"/>
    </location>
</feature>
<feature type="coiled-coil region" evidence="1">
    <location>
        <begin position="671"/>
        <end position="722"/>
    </location>
</feature>
<feature type="coiled-coil region" evidence="1">
    <location>
        <begin position="182"/>
        <end position="240"/>
    </location>
</feature>
<evidence type="ECO:0000313" key="6">
    <source>
        <dbReference type="Proteomes" id="UP000295416"/>
    </source>
</evidence>
<feature type="transmembrane region" description="Helical" evidence="3">
    <location>
        <begin position="470"/>
        <end position="492"/>
    </location>
</feature>
<feature type="coiled-coil region" evidence="1">
    <location>
        <begin position="328"/>
        <end position="355"/>
    </location>
</feature>
<sequence length="986" mass="114502">MKITKMRINRFGRFSDADFTLPDHPFLIIYGPNEAGKSTLKTFINHMLFGFPQKGKLEPYLERNGIDPGGSLVLDTQQFSSITLERRLANKKEPRIYMANGEIKPISHIQKLFHGIDRSIFEAIFCFDLDGLQGLEKIGPDELNHFLFSAGMMGSTKLFQLEQSLDKRLAELFKPSGRRPIINQLLAECDQKREEMKSWEKKLDRYHDLQHLIHENRKKLATQQRQKRNLEERNQQFAQYMVLKPLIIAFQTINDELKQLIPQHTFPEKGLERFEKWQAQAIPLEGEIAEAARKIEQIDQTLTQQSFDEKWLAEERNLVTLIQKSRDMAYLKEDLQVLNEKCHQAQQKLNDILQRLGGEWSPEKVSQAITGLEVKDHLKSLLSERQKVTSEKGQHEASVNQSLSRRRDNEEKIKRLKSRQLSDERRRQIESKLAQTGDEEGLIREKDWLEQQLETVRIQKKQADKLKKTGLVIGVAGTLLSIFLALTVSLFIQPISGLLLGGTGLLISTVFVVFMLSSSAKTGPYHSEAKTAQRLKDVDDLLSQPKEDLAALKDSLEEDLQVVTTLHMEEERMNEEKRLYEQAITKLDKAVLHFEMNEQGLAEWLRENGFLQTTRYNVLEDIYQLVEEGKAASQLIEQYGVQIKEREQRIGTFETTKKQLAQRLNVPEHDIAALQKELALQKEKYQTYTQRLNQKKSLIEQKEALEDKVERFYRECRKIMEVSGVSSEEAFRQAAERDKRRRMLLTKRSELKYQMSQAASSEEVLERCFSWFETGEWTGTSEASLRDGREKIERTITALNQQLIDWQSELRHLEENQMYTELQYGFEETKALLNEKARQWTVYKAAQTLLHKAKENYRHDKLPKVLKQASSYFAKITSGAYQSIYLTEDFGFAVQREDGTGFHVTEISRGTKEQLYLSLRLALASMFETKDKFPIIIDDSLVNTDPNRHKQVMTLLNDVAKKHQVILFTCHKDRYKGHPSEAWVTL</sequence>
<evidence type="ECO:0000256" key="2">
    <source>
        <dbReference type="SAM" id="MobiDB-lite"/>
    </source>
</evidence>
<dbReference type="Proteomes" id="UP000295416">
    <property type="component" value="Unassembled WGS sequence"/>
</dbReference>
<keyword evidence="3" id="KW-1133">Transmembrane helix</keyword>
<comment type="caution">
    <text evidence="5">The sequence shown here is derived from an EMBL/GenBank/DDBJ whole genome shotgun (WGS) entry which is preliminary data.</text>
</comment>
<keyword evidence="1" id="KW-0175">Coiled coil</keyword>
<dbReference type="PANTHER" id="PTHR41259:SF1">
    <property type="entry name" value="DOUBLE-STRAND BREAK REPAIR RAD50 ATPASE, PUTATIVE-RELATED"/>
    <property type="match status" value="1"/>
</dbReference>
<gene>
    <name evidence="5" type="ORF">EV207_11188</name>
</gene>